<comment type="caution">
    <text evidence="1">The sequence shown here is derived from an EMBL/GenBank/DDBJ whole genome shotgun (WGS) entry which is preliminary data.</text>
</comment>
<proteinExistence type="predicted"/>
<keyword evidence="2" id="KW-1185">Reference proteome</keyword>
<reference evidence="1 2" key="1">
    <citation type="submission" date="2019-05" db="EMBL/GenBank/DDBJ databases">
        <title>Emergence of the Ug99 lineage of the wheat stem rust pathogen through somatic hybridization.</title>
        <authorList>
            <person name="Li F."/>
            <person name="Upadhyaya N.M."/>
            <person name="Sperschneider J."/>
            <person name="Matny O."/>
            <person name="Nguyen-Phuc H."/>
            <person name="Mago R."/>
            <person name="Raley C."/>
            <person name="Miller M.E."/>
            <person name="Silverstein K.A.T."/>
            <person name="Henningsen E."/>
            <person name="Hirsch C.D."/>
            <person name="Visser B."/>
            <person name="Pretorius Z.A."/>
            <person name="Steffenson B.J."/>
            <person name="Schwessinger B."/>
            <person name="Dodds P.N."/>
            <person name="Figueroa M."/>
        </authorList>
    </citation>
    <scope>NUCLEOTIDE SEQUENCE [LARGE SCALE GENOMIC DNA]</scope>
    <source>
        <strain evidence="1">21-0</strain>
    </source>
</reference>
<dbReference type="AlphaFoldDB" id="A0A5B0QQE2"/>
<dbReference type="Proteomes" id="UP000324748">
    <property type="component" value="Unassembled WGS sequence"/>
</dbReference>
<evidence type="ECO:0000313" key="2">
    <source>
        <dbReference type="Proteomes" id="UP000324748"/>
    </source>
</evidence>
<dbReference type="EMBL" id="VSWC01000014">
    <property type="protein sequence ID" value="KAA1115428.1"/>
    <property type="molecule type" value="Genomic_DNA"/>
</dbReference>
<gene>
    <name evidence="1" type="ORF">PGT21_036316</name>
</gene>
<sequence length="52" mass="6132">MDLDTMPQPEGSNLSHRQKRNINLFNKQAQKFPNLVKPYVIHLTEKQKKNGR</sequence>
<accession>A0A5B0QQE2</accession>
<name>A0A5B0QQE2_PUCGR</name>
<organism evidence="1 2">
    <name type="scientific">Puccinia graminis f. sp. tritici</name>
    <dbReference type="NCBI Taxonomy" id="56615"/>
    <lineage>
        <taxon>Eukaryota</taxon>
        <taxon>Fungi</taxon>
        <taxon>Dikarya</taxon>
        <taxon>Basidiomycota</taxon>
        <taxon>Pucciniomycotina</taxon>
        <taxon>Pucciniomycetes</taxon>
        <taxon>Pucciniales</taxon>
        <taxon>Pucciniaceae</taxon>
        <taxon>Puccinia</taxon>
    </lineage>
</organism>
<evidence type="ECO:0000313" key="1">
    <source>
        <dbReference type="EMBL" id="KAA1115428.1"/>
    </source>
</evidence>
<protein>
    <submittedName>
        <fullName evidence="1">Uncharacterized protein</fullName>
    </submittedName>
</protein>